<reference evidence="2 3" key="1">
    <citation type="submission" date="2015-11" db="EMBL/GenBank/DDBJ databases">
        <authorList>
            <person name="Zhang Y."/>
            <person name="Guo Z."/>
        </authorList>
    </citation>
    <scope>NUCLEOTIDE SEQUENCE [LARGE SCALE GENOMIC DNA]</scope>
    <source>
        <strain evidence="2 3">YFY001</strain>
    </source>
</reference>
<dbReference type="EMBL" id="CP013290">
    <property type="protein sequence ID" value="APH02946.1"/>
    <property type="molecule type" value="Genomic_DNA"/>
</dbReference>
<dbReference type="Proteomes" id="UP000182938">
    <property type="component" value="Chromosome"/>
</dbReference>
<dbReference type="RefSeq" id="WP_072626077.1">
    <property type="nucleotide sequence ID" value="NZ_CP013290.1"/>
</dbReference>
<evidence type="ECO:0000313" key="3">
    <source>
        <dbReference type="Proteomes" id="UP000182938"/>
    </source>
</evidence>
<feature type="transmembrane region" description="Helical" evidence="1">
    <location>
        <begin position="33"/>
        <end position="51"/>
    </location>
</feature>
<dbReference type="Pfam" id="PF10745">
    <property type="entry name" value="DUF2530"/>
    <property type="match status" value="1"/>
</dbReference>
<name>A0A1L3MKW6_9MICO</name>
<organism evidence="2 3">
    <name type="scientific">Janibacter indicus</name>
    <dbReference type="NCBI Taxonomy" id="857417"/>
    <lineage>
        <taxon>Bacteria</taxon>
        <taxon>Bacillati</taxon>
        <taxon>Actinomycetota</taxon>
        <taxon>Actinomycetes</taxon>
        <taxon>Micrococcales</taxon>
        <taxon>Intrasporangiaceae</taxon>
        <taxon>Janibacter</taxon>
    </lineage>
</organism>
<evidence type="ECO:0000256" key="1">
    <source>
        <dbReference type="SAM" id="Phobius"/>
    </source>
</evidence>
<evidence type="ECO:0000313" key="2">
    <source>
        <dbReference type="EMBL" id="APH02946.1"/>
    </source>
</evidence>
<gene>
    <name evidence="2" type="ORF">ASJ30_01950</name>
</gene>
<dbReference type="AlphaFoldDB" id="A0A1L3MKW6"/>
<proteinExistence type="predicted"/>
<protein>
    <recommendedName>
        <fullName evidence="4">DUF2530 domain-containing protein</fullName>
    </recommendedName>
</protein>
<sequence>MTRIVLVGSLLWLLALVATLVVPGWHTGDRSWWPWTCVAGLTLGFLGWAYLRRRRGNAEQA</sequence>
<keyword evidence="1" id="KW-1133">Transmembrane helix</keyword>
<evidence type="ECO:0008006" key="4">
    <source>
        <dbReference type="Google" id="ProtNLM"/>
    </source>
</evidence>
<dbReference type="KEGG" id="jte:ASJ30_01950"/>
<keyword evidence="1" id="KW-0812">Transmembrane</keyword>
<keyword evidence="3" id="KW-1185">Reference proteome</keyword>
<dbReference type="InterPro" id="IPR019681">
    <property type="entry name" value="DUF2530"/>
</dbReference>
<accession>A0A1L3MKW6</accession>
<keyword evidence="1" id="KW-0472">Membrane</keyword>